<name>A0A0D3F2C7_9ORYZ</name>
<proteinExistence type="predicted"/>
<dbReference type="AlphaFoldDB" id="A0A0D3F2C7"/>
<feature type="compositionally biased region" description="Gly residues" evidence="1">
    <location>
        <begin position="38"/>
        <end position="49"/>
    </location>
</feature>
<reference evidence="2" key="1">
    <citation type="journal article" date="2009" name="Rice">
        <title>De Novo Next Generation Sequencing of Plant Genomes.</title>
        <authorList>
            <person name="Rounsley S."/>
            <person name="Marri P.R."/>
            <person name="Yu Y."/>
            <person name="He R."/>
            <person name="Sisneros N."/>
            <person name="Goicoechea J.L."/>
            <person name="Lee S.J."/>
            <person name="Angelova A."/>
            <person name="Kudrna D."/>
            <person name="Luo M."/>
            <person name="Affourtit J."/>
            <person name="Desany B."/>
            <person name="Knight J."/>
            <person name="Niazi F."/>
            <person name="Egholm M."/>
            <person name="Wing R.A."/>
        </authorList>
    </citation>
    <scope>NUCLEOTIDE SEQUENCE [LARGE SCALE GENOMIC DNA]</scope>
    <source>
        <strain evidence="2">cv. IRGC 105608</strain>
    </source>
</reference>
<accession>A0A0D3F2C7</accession>
<dbReference type="PaxDb" id="65489-OBART02G08420.1"/>
<organism evidence="2">
    <name type="scientific">Oryza barthii</name>
    <dbReference type="NCBI Taxonomy" id="65489"/>
    <lineage>
        <taxon>Eukaryota</taxon>
        <taxon>Viridiplantae</taxon>
        <taxon>Streptophyta</taxon>
        <taxon>Embryophyta</taxon>
        <taxon>Tracheophyta</taxon>
        <taxon>Spermatophyta</taxon>
        <taxon>Magnoliopsida</taxon>
        <taxon>Liliopsida</taxon>
        <taxon>Poales</taxon>
        <taxon>Poaceae</taxon>
        <taxon>BOP clade</taxon>
        <taxon>Oryzoideae</taxon>
        <taxon>Oryzeae</taxon>
        <taxon>Oryzinae</taxon>
        <taxon>Oryza</taxon>
    </lineage>
</organism>
<protein>
    <submittedName>
        <fullName evidence="2">Uncharacterized protein</fullName>
    </submittedName>
</protein>
<dbReference type="Proteomes" id="UP000026960">
    <property type="component" value="Chromosome 2"/>
</dbReference>
<sequence>MVVVIEDGSMNGIPGKRRHRLETTSAPLASVAGDDLGSVGGSGGGGWGGRRLRLQPMGKRDDLECTVAMSTSTTVLQPCNAAMVVVIEDGSMNGIPGKRRHRLETTSAPLASVAGDDLGSVGGSGGGGWGGRRLRLQPMGKRDDLECTVAMVVAAAAEGAFLGAGAGG</sequence>
<evidence type="ECO:0000256" key="1">
    <source>
        <dbReference type="SAM" id="MobiDB-lite"/>
    </source>
</evidence>
<evidence type="ECO:0000313" key="2">
    <source>
        <dbReference type="EnsemblPlants" id="OBART02G08420.1"/>
    </source>
</evidence>
<keyword evidence="3" id="KW-1185">Reference proteome</keyword>
<dbReference type="HOGENOM" id="CLU_1588972_0_0_1"/>
<reference evidence="2" key="2">
    <citation type="submission" date="2015-03" db="UniProtKB">
        <authorList>
            <consortium name="EnsemblPlants"/>
        </authorList>
    </citation>
    <scope>IDENTIFICATION</scope>
</reference>
<feature type="region of interest" description="Disordered" evidence="1">
    <location>
        <begin position="28"/>
        <end position="50"/>
    </location>
</feature>
<dbReference type="EnsemblPlants" id="OBART02G08420.1">
    <property type="protein sequence ID" value="OBART02G08420.1"/>
    <property type="gene ID" value="OBART02G08420"/>
</dbReference>
<dbReference type="Gramene" id="OBART02G08420.1">
    <property type="protein sequence ID" value="OBART02G08420.1"/>
    <property type="gene ID" value="OBART02G08420"/>
</dbReference>
<evidence type="ECO:0000313" key="3">
    <source>
        <dbReference type="Proteomes" id="UP000026960"/>
    </source>
</evidence>